<keyword evidence="4 6" id="KW-0472">Membrane</keyword>
<dbReference type="InterPro" id="IPR006260">
    <property type="entry name" value="TonB/TolA_C"/>
</dbReference>
<comment type="caution">
    <text evidence="7">The sequence shown here is derived from an EMBL/GenBank/DDBJ whole genome shotgun (WGS) entry which is preliminary data.</text>
</comment>
<feature type="transmembrane region" description="Helical" evidence="6">
    <location>
        <begin position="12"/>
        <end position="31"/>
    </location>
</feature>
<gene>
    <name evidence="7" type="ORF">ENW73_02365</name>
</gene>
<evidence type="ECO:0000256" key="5">
    <source>
        <dbReference type="SAM" id="MobiDB-lite"/>
    </source>
</evidence>
<evidence type="ECO:0000256" key="2">
    <source>
        <dbReference type="ARBA" id="ARBA00022692"/>
    </source>
</evidence>
<comment type="subcellular location">
    <subcellularLocation>
        <location evidence="1">Membrane</location>
        <topology evidence="1">Single-pass membrane protein</topology>
    </subcellularLocation>
</comment>
<accession>A0A7C6E9S0</accession>
<feature type="region of interest" description="Disordered" evidence="5">
    <location>
        <begin position="62"/>
        <end position="88"/>
    </location>
</feature>
<dbReference type="Gene3D" id="3.30.1150.10">
    <property type="match status" value="1"/>
</dbReference>
<dbReference type="SUPFAM" id="SSF74653">
    <property type="entry name" value="TolA/TonB C-terminal domain"/>
    <property type="match status" value="1"/>
</dbReference>
<dbReference type="EMBL" id="DTLI01000057">
    <property type="protein sequence ID" value="HHS51698.1"/>
    <property type="molecule type" value="Genomic_DNA"/>
</dbReference>
<sequence length="197" mass="22182">MNNASGSMLREFFFSLFCHISFFFLFALIGITGQKNIPKPYPLVYKVSLVSGFASEEPKPPIAVINKPTPKTEPIPKTPKKPANQTKTSGIVKTKAGLGARAEGFEYSYYLNIILTRIGENWINPYATSNYQLKCTIFFIIERDGKITSARIEQSSKNSIYDQSALRAVLATHNLPPLPQDFQSNQLKLHLEFEYLP</sequence>
<proteinExistence type="predicted"/>
<evidence type="ECO:0000313" key="7">
    <source>
        <dbReference type="EMBL" id="HHS51698.1"/>
    </source>
</evidence>
<organism evidence="7">
    <name type="scientific">candidate division WOR-3 bacterium</name>
    <dbReference type="NCBI Taxonomy" id="2052148"/>
    <lineage>
        <taxon>Bacteria</taxon>
        <taxon>Bacteria division WOR-3</taxon>
    </lineage>
</organism>
<evidence type="ECO:0000256" key="3">
    <source>
        <dbReference type="ARBA" id="ARBA00022989"/>
    </source>
</evidence>
<dbReference type="NCBIfam" id="TIGR01352">
    <property type="entry name" value="tonB_Cterm"/>
    <property type="match status" value="1"/>
</dbReference>
<evidence type="ECO:0000256" key="4">
    <source>
        <dbReference type="ARBA" id="ARBA00023136"/>
    </source>
</evidence>
<dbReference type="AlphaFoldDB" id="A0A7C6E9S0"/>
<evidence type="ECO:0000256" key="1">
    <source>
        <dbReference type="ARBA" id="ARBA00004167"/>
    </source>
</evidence>
<keyword evidence="2 6" id="KW-0812">Transmembrane</keyword>
<dbReference type="Pfam" id="PF13103">
    <property type="entry name" value="TonB_2"/>
    <property type="match status" value="1"/>
</dbReference>
<reference evidence="7" key="1">
    <citation type="journal article" date="2020" name="mSystems">
        <title>Genome- and Community-Level Interaction Insights into Carbon Utilization and Element Cycling Functions of Hydrothermarchaeota in Hydrothermal Sediment.</title>
        <authorList>
            <person name="Zhou Z."/>
            <person name="Liu Y."/>
            <person name="Xu W."/>
            <person name="Pan J."/>
            <person name="Luo Z.H."/>
            <person name="Li M."/>
        </authorList>
    </citation>
    <scope>NUCLEOTIDE SEQUENCE [LARGE SCALE GENOMIC DNA]</scope>
    <source>
        <strain evidence="7">SpSt-876</strain>
    </source>
</reference>
<dbReference type="GO" id="GO:0016020">
    <property type="term" value="C:membrane"/>
    <property type="evidence" value="ECO:0007669"/>
    <property type="project" value="UniProtKB-SubCell"/>
</dbReference>
<name>A0A7C6E9S0_UNCW3</name>
<evidence type="ECO:0000256" key="6">
    <source>
        <dbReference type="SAM" id="Phobius"/>
    </source>
</evidence>
<protein>
    <submittedName>
        <fullName evidence="7">TonB C-terminal domain-containing protein</fullName>
    </submittedName>
</protein>
<keyword evidence="3 6" id="KW-1133">Transmembrane helix</keyword>